<protein>
    <submittedName>
        <fullName evidence="10">Carbohydrate ABC transporter permease</fullName>
    </submittedName>
</protein>
<keyword evidence="11" id="KW-1185">Reference proteome</keyword>
<comment type="similarity">
    <text evidence="7">Belongs to the binding-protein-dependent transport system permease family.</text>
</comment>
<dbReference type="SUPFAM" id="SSF161098">
    <property type="entry name" value="MetI-like"/>
    <property type="match status" value="1"/>
</dbReference>
<keyword evidence="2 7" id="KW-0813">Transport</keyword>
<feature type="transmembrane region" description="Helical" evidence="7">
    <location>
        <begin position="217"/>
        <end position="236"/>
    </location>
</feature>
<evidence type="ECO:0000313" key="11">
    <source>
        <dbReference type="Proteomes" id="UP001304683"/>
    </source>
</evidence>
<feature type="region of interest" description="Disordered" evidence="8">
    <location>
        <begin position="1"/>
        <end position="31"/>
    </location>
</feature>
<dbReference type="CDD" id="cd06261">
    <property type="entry name" value="TM_PBP2"/>
    <property type="match status" value="1"/>
</dbReference>
<feature type="compositionally biased region" description="Basic and acidic residues" evidence="8">
    <location>
        <begin position="1"/>
        <end position="10"/>
    </location>
</feature>
<evidence type="ECO:0000256" key="8">
    <source>
        <dbReference type="SAM" id="MobiDB-lite"/>
    </source>
</evidence>
<dbReference type="Proteomes" id="UP001304683">
    <property type="component" value="Chromosome"/>
</dbReference>
<feature type="transmembrane region" description="Helical" evidence="7">
    <location>
        <begin position="275"/>
        <end position="296"/>
    </location>
</feature>
<feature type="transmembrane region" description="Helical" evidence="7">
    <location>
        <begin position="141"/>
        <end position="164"/>
    </location>
</feature>
<feature type="domain" description="ABC transmembrane type-1" evidence="9">
    <location>
        <begin position="105"/>
        <end position="296"/>
    </location>
</feature>
<evidence type="ECO:0000256" key="2">
    <source>
        <dbReference type="ARBA" id="ARBA00022448"/>
    </source>
</evidence>
<dbReference type="InterPro" id="IPR035906">
    <property type="entry name" value="MetI-like_sf"/>
</dbReference>
<reference evidence="10 11" key="1">
    <citation type="submission" date="2023-08" db="EMBL/GenBank/DDBJ databases">
        <title>Genome sequence of Thermaerobacter compostii strain Ins1, a spore-forming filamentous bacterium isolated from a deep geothermal reservoir.</title>
        <authorList>
            <person name="Bregnard D."/>
            <person name="Gonzalez D."/>
            <person name="Junier P."/>
        </authorList>
    </citation>
    <scope>NUCLEOTIDE SEQUENCE [LARGE SCALE GENOMIC DNA]</scope>
    <source>
        <strain evidence="10 11">Ins1</strain>
    </source>
</reference>
<evidence type="ECO:0000256" key="4">
    <source>
        <dbReference type="ARBA" id="ARBA00022692"/>
    </source>
</evidence>
<dbReference type="InterPro" id="IPR000515">
    <property type="entry name" value="MetI-like"/>
</dbReference>
<dbReference type="PANTHER" id="PTHR43744">
    <property type="entry name" value="ABC TRANSPORTER PERMEASE PROTEIN MG189-RELATED-RELATED"/>
    <property type="match status" value="1"/>
</dbReference>
<evidence type="ECO:0000313" key="10">
    <source>
        <dbReference type="EMBL" id="WPD18732.1"/>
    </source>
</evidence>
<dbReference type="RefSeq" id="WP_318750531.1">
    <property type="nucleotide sequence ID" value="NZ_CP132508.1"/>
</dbReference>
<keyword evidence="4 7" id="KW-0812">Transmembrane</keyword>
<keyword evidence="3" id="KW-1003">Cell membrane</keyword>
<organism evidence="10 11">
    <name type="scientific">Thermaerobacter composti</name>
    <dbReference type="NCBI Taxonomy" id="554949"/>
    <lineage>
        <taxon>Bacteria</taxon>
        <taxon>Bacillati</taxon>
        <taxon>Bacillota</taxon>
        <taxon>Clostridia</taxon>
        <taxon>Eubacteriales</taxon>
        <taxon>Clostridiales Family XVII. Incertae Sedis</taxon>
        <taxon>Thermaerobacter</taxon>
    </lineage>
</organism>
<evidence type="ECO:0000256" key="1">
    <source>
        <dbReference type="ARBA" id="ARBA00004651"/>
    </source>
</evidence>
<feature type="transmembrane region" description="Helical" evidence="7">
    <location>
        <begin position="105"/>
        <end position="129"/>
    </location>
</feature>
<evidence type="ECO:0000256" key="5">
    <source>
        <dbReference type="ARBA" id="ARBA00022989"/>
    </source>
</evidence>
<keyword evidence="6 7" id="KW-0472">Membrane</keyword>
<accession>A0ABZ0QMM7</accession>
<gene>
    <name evidence="10" type="ORF">Q5761_10255</name>
</gene>
<evidence type="ECO:0000256" key="6">
    <source>
        <dbReference type="ARBA" id="ARBA00023136"/>
    </source>
</evidence>
<proteinExistence type="inferred from homology"/>
<evidence type="ECO:0000256" key="7">
    <source>
        <dbReference type="RuleBase" id="RU363032"/>
    </source>
</evidence>
<evidence type="ECO:0000256" key="3">
    <source>
        <dbReference type="ARBA" id="ARBA00022475"/>
    </source>
</evidence>
<dbReference type="Pfam" id="PF00528">
    <property type="entry name" value="BPD_transp_1"/>
    <property type="match status" value="1"/>
</dbReference>
<dbReference type="PANTHER" id="PTHR43744:SF4">
    <property type="entry name" value="OSMOPROTECTIVE COMPOUNDS UPTAKE PERMEASE PROTEIN GGTD"/>
    <property type="match status" value="1"/>
</dbReference>
<comment type="subcellular location">
    <subcellularLocation>
        <location evidence="1 7">Cell membrane</location>
        <topology evidence="1 7">Multi-pass membrane protein</topology>
    </subcellularLocation>
</comment>
<feature type="transmembrane region" description="Helical" evidence="7">
    <location>
        <begin position="176"/>
        <end position="196"/>
    </location>
</feature>
<dbReference type="PROSITE" id="PS50928">
    <property type="entry name" value="ABC_TM1"/>
    <property type="match status" value="1"/>
</dbReference>
<sequence>MSQEAAERRMPAPRTPDGGRPAAASRPRRGVRPLRRRAVGSLLRHGVAWALGLIWVIPFAGVAMSALRPQEELLHGWWHLQPLTLSVDNFTRALDHPTAAIGQGLWNSLLVAIPGTLLPLLLGSLAAYGLLRSRSRARRPLLLAVVLLLAVPQQMVAVPLFRMMRDAGLINSRTGLVLAHTAWALPWMIMFFRNYFATLPREVEEAALLDGASRWQVFVRVILPMSLPALASAAALQSTWVWNDFFLALILIYRPDLLVATQRIPLLRGQFHVDWGLLSAASVLVMAVPVLVFALLQRYYVKGLVGWTLK</sequence>
<dbReference type="Gene3D" id="1.10.3720.10">
    <property type="entry name" value="MetI-like"/>
    <property type="match status" value="1"/>
</dbReference>
<evidence type="ECO:0000259" key="9">
    <source>
        <dbReference type="PROSITE" id="PS50928"/>
    </source>
</evidence>
<keyword evidence="5 7" id="KW-1133">Transmembrane helix</keyword>
<feature type="transmembrane region" description="Helical" evidence="7">
    <location>
        <begin position="42"/>
        <end position="67"/>
    </location>
</feature>
<dbReference type="EMBL" id="CP132508">
    <property type="protein sequence ID" value="WPD18732.1"/>
    <property type="molecule type" value="Genomic_DNA"/>
</dbReference>
<name>A0ABZ0QMM7_9FIRM</name>